<dbReference type="InterPro" id="IPR002934">
    <property type="entry name" value="Polymerase_NTP_transf_dom"/>
</dbReference>
<dbReference type="InterPro" id="IPR007842">
    <property type="entry name" value="HEPN_dom"/>
</dbReference>
<dbReference type="AlphaFoldDB" id="A0A1T5DTQ0"/>
<dbReference type="CDD" id="cd05403">
    <property type="entry name" value="NT_KNTase_like"/>
    <property type="match status" value="1"/>
</dbReference>
<dbReference type="Gene3D" id="1.20.120.330">
    <property type="entry name" value="Nucleotidyltransferases domain 2"/>
    <property type="match status" value="1"/>
</dbReference>
<keyword evidence="3" id="KW-1185">Reference proteome</keyword>
<dbReference type="OrthoDB" id="7442350at2"/>
<dbReference type="SUPFAM" id="SSF81301">
    <property type="entry name" value="Nucleotidyltransferase"/>
    <property type="match status" value="1"/>
</dbReference>
<dbReference type="InterPro" id="IPR052548">
    <property type="entry name" value="Type_VII_TA_antitoxin"/>
</dbReference>
<evidence type="ECO:0000259" key="1">
    <source>
        <dbReference type="PROSITE" id="PS50910"/>
    </source>
</evidence>
<evidence type="ECO:0000313" key="3">
    <source>
        <dbReference type="Proteomes" id="UP000190044"/>
    </source>
</evidence>
<name>A0A1T5DTQ0_9SPHN</name>
<dbReference type="InterPro" id="IPR043519">
    <property type="entry name" value="NT_sf"/>
</dbReference>
<keyword evidence="2" id="KW-0808">Transferase</keyword>
<evidence type="ECO:0000313" key="2">
    <source>
        <dbReference type="EMBL" id="SKB74949.1"/>
    </source>
</evidence>
<accession>A0A1T5DTQ0</accession>
<proteinExistence type="predicted"/>
<organism evidence="2 3">
    <name type="scientific">Sphingopyxis flava</name>
    <dbReference type="NCBI Taxonomy" id="1507287"/>
    <lineage>
        <taxon>Bacteria</taxon>
        <taxon>Pseudomonadati</taxon>
        <taxon>Pseudomonadota</taxon>
        <taxon>Alphaproteobacteria</taxon>
        <taxon>Sphingomonadales</taxon>
        <taxon>Sphingomonadaceae</taxon>
        <taxon>Sphingopyxis</taxon>
    </lineage>
</organism>
<dbReference type="Proteomes" id="UP000190044">
    <property type="component" value="Unassembled WGS sequence"/>
</dbReference>
<dbReference type="PROSITE" id="PS50910">
    <property type="entry name" value="HEPN"/>
    <property type="match status" value="1"/>
</dbReference>
<feature type="domain" description="HEPN" evidence="1">
    <location>
        <begin position="172"/>
        <end position="292"/>
    </location>
</feature>
<dbReference type="Pfam" id="PF05168">
    <property type="entry name" value="HEPN"/>
    <property type="match status" value="1"/>
</dbReference>
<dbReference type="SMART" id="SM00748">
    <property type="entry name" value="HEPN"/>
    <property type="match status" value="1"/>
</dbReference>
<dbReference type="SUPFAM" id="SSF81593">
    <property type="entry name" value="Nucleotidyltransferase substrate binding subunit/domain"/>
    <property type="match status" value="1"/>
</dbReference>
<dbReference type="Pfam" id="PF01909">
    <property type="entry name" value="NTP_transf_2"/>
    <property type="match status" value="1"/>
</dbReference>
<dbReference type="EMBL" id="FUYP01000016">
    <property type="protein sequence ID" value="SKB74949.1"/>
    <property type="molecule type" value="Genomic_DNA"/>
</dbReference>
<dbReference type="PANTHER" id="PTHR33933:SF1">
    <property type="entry name" value="PROTEIN ADENYLYLTRANSFERASE MNTA-RELATED"/>
    <property type="match status" value="1"/>
</dbReference>
<dbReference type="GO" id="GO:0016779">
    <property type="term" value="F:nucleotidyltransferase activity"/>
    <property type="evidence" value="ECO:0007669"/>
    <property type="project" value="InterPro"/>
</dbReference>
<gene>
    <name evidence="2" type="ORF">SAMN06295937_101638</name>
</gene>
<protein>
    <submittedName>
        <fullName evidence="2">Nucleotidyltransferase domain-containing protein</fullName>
    </submittedName>
</protein>
<reference evidence="3" key="1">
    <citation type="submission" date="2017-02" db="EMBL/GenBank/DDBJ databases">
        <authorList>
            <person name="Varghese N."/>
            <person name="Submissions S."/>
        </authorList>
    </citation>
    <scope>NUCLEOTIDE SEQUENCE [LARGE SCALE GENOMIC DNA]</scope>
    <source>
        <strain evidence="3">R11H</strain>
    </source>
</reference>
<dbReference type="PANTHER" id="PTHR33933">
    <property type="entry name" value="NUCLEOTIDYLTRANSFERASE"/>
    <property type="match status" value="1"/>
</dbReference>
<dbReference type="Gene3D" id="3.30.460.10">
    <property type="entry name" value="Beta Polymerase, domain 2"/>
    <property type="match status" value="1"/>
</dbReference>
<sequence length="306" mass="35460">MRSDIDHLPPKQQGELERITHVLMEEFARSIERATMEWKRNGKILRIALFGSYARGDWVDEPENGYQSDFDLLIIVSHPDLTDIADHWYVAEDRILRDPAIGRTVNIIVHTMQDVNQALRRGEYFWVDIIRDGIALYELPNHPLAAPQPMTASDAYRMASEYYASSFPAINVQIETAGFQVERDPLNRQWTNAAAFALHQAVERAYGCFLLTYTFYFPRSHNIKFLRSLAEDKEARLIAAWPRDSKIDRRRFELLKRAYVEARYSMSYEISAEDLAALAEAANRLRDIVETLCTERIDRLRSEAEG</sequence>
<dbReference type="RefSeq" id="WP_079639224.1">
    <property type="nucleotide sequence ID" value="NZ_FUYP01000016.1"/>
</dbReference>